<dbReference type="OrthoDB" id="9776669at2"/>
<evidence type="ECO:0000313" key="2">
    <source>
        <dbReference type="EMBL" id="EAR61553.1"/>
    </source>
</evidence>
<dbReference type="PANTHER" id="PTHR42941:SF1">
    <property type="entry name" value="SLL1037 PROTEIN"/>
    <property type="match status" value="1"/>
</dbReference>
<dbReference type="EMBL" id="AAOW01000007">
    <property type="protein sequence ID" value="EAR61553.1"/>
    <property type="molecule type" value="Genomic_DNA"/>
</dbReference>
<dbReference type="InterPro" id="IPR011852">
    <property type="entry name" value="TRAP_TAXI"/>
</dbReference>
<dbReference type="AlphaFoldDB" id="A0A7U8C4Z0"/>
<reference evidence="2 3" key="1">
    <citation type="submission" date="2006-02" db="EMBL/GenBank/DDBJ databases">
        <authorList>
            <person name="Pinhassi J."/>
            <person name="Pedros-Alio C."/>
            <person name="Ferriera S."/>
            <person name="Johnson J."/>
            <person name="Kravitz S."/>
            <person name="Halpern A."/>
            <person name="Remington K."/>
            <person name="Beeson K."/>
            <person name="Tran B."/>
            <person name="Rogers Y.-H."/>
            <person name="Friedman R."/>
            <person name="Venter J.C."/>
        </authorList>
    </citation>
    <scope>NUCLEOTIDE SEQUENCE [LARGE SCALE GENOMIC DNA]</scope>
    <source>
        <strain evidence="2 3">MED92</strain>
    </source>
</reference>
<dbReference type="RefSeq" id="WP_007020300.1">
    <property type="nucleotide sequence ID" value="NZ_CH724125.1"/>
</dbReference>
<gene>
    <name evidence="2" type="ORF">MED92_12901</name>
</gene>
<keyword evidence="3" id="KW-1185">Reference proteome</keyword>
<protein>
    <submittedName>
        <fullName evidence="2">Immunogenic protein</fullName>
    </submittedName>
</protein>
<feature type="chain" id="PRO_5031389274" evidence="1">
    <location>
        <begin position="23"/>
        <end position="319"/>
    </location>
</feature>
<evidence type="ECO:0000313" key="3">
    <source>
        <dbReference type="Proteomes" id="UP000002171"/>
    </source>
</evidence>
<comment type="caution">
    <text evidence="2">The sequence shown here is derived from an EMBL/GenBank/DDBJ whole genome shotgun (WGS) entry which is preliminary data.</text>
</comment>
<name>A0A7U8C4Z0_NEPCE</name>
<keyword evidence="1" id="KW-0732">Signal</keyword>
<dbReference type="NCBIfam" id="TIGR02122">
    <property type="entry name" value="TRAP_TAXI"/>
    <property type="match status" value="1"/>
</dbReference>
<dbReference type="Gene3D" id="3.40.190.10">
    <property type="entry name" value="Periplasmic binding protein-like II"/>
    <property type="match status" value="2"/>
</dbReference>
<evidence type="ECO:0000256" key="1">
    <source>
        <dbReference type="SAM" id="SignalP"/>
    </source>
</evidence>
<dbReference type="SUPFAM" id="SSF53850">
    <property type="entry name" value="Periplasmic binding protein-like II"/>
    <property type="match status" value="1"/>
</dbReference>
<sequence>MTRWFRRLFSLFCIVLSVTVSAENRVVTLGTGGVTGLYYPTGGAFCRLANLTRNQHGMRCSVRSTPGSVANLKEVSEGQLDFGIAEAGQLHDAYTGKGEFSKPDRSLRSLFSIFPEYITIISRADSGIEKFSDLKGKRINIGQPGSSQRLTLQALFDAFGWKFEQFSEIHELEPAGQADALCENRIDATLYVVGHPSGAIKEALRDCNSRLISLSSQEVKALTSLNPHYYPRQLRSSYYSPELSSIDTVSVDATLFASTAMSEDVVYAMVKSLFEQFSQFKRMHPAFWELEKQQMVPEKLAAPLHPGAERYYREIGLIK</sequence>
<feature type="signal peptide" evidence="1">
    <location>
        <begin position="1"/>
        <end position="22"/>
    </location>
</feature>
<dbReference type="Pfam" id="PF16868">
    <property type="entry name" value="NMT1_3"/>
    <property type="match status" value="1"/>
</dbReference>
<dbReference type="PANTHER" id="PTHR42941">
    <property type="entry name" value="SLL1037 PROTEIN"/>
    <property type="match status" value="1"/>
</dbReference>
<dbReference type="Proteomes" id="UP000002171">
    <property type="component" value="Unassembled WGS sequence"/>
</dbReference>
<accession>A0A7U8C4Z0</accession>
<proteinExistence type="predicted"/>
<dbReference type="CDD" id="cd13568">
    <property type="entry name" value="PBP2_TAXI_TRAP_like_3"/>
    <property type="match status" value="1"/>
</dbReference>
<organism evidence="2 3">
    <name type="scientific">Neptuniibacter caesariensis</name>
    <dbReference type="NCBI Taxonomy" id="207954"/>
    <lineage>
        <taxon>Bacteria</taxon>
        <taxon>Pseudomonadati</taxon>
        <taxon>Pseudomonadota</taxon>
        <taxon>Gammaproteobacteria</taxon>
        <taxon>Oceanospirillales</taxon>
        <taxon>Oceanospirillaceae</taxon>
        <taxon>Neptuniibacter</taxon>
    </lineage>
</organism>